<dbReference type="eggNOG" id="ENOG5032V2F">
    <property type="taxonomic scope" value="Bacteria"/>
</dbReference>
<comment type="caution">
    <text evidence="2">The sequence shown here is derived from an EMBL/GenBank/DDBJ whole genome shotgun (WGS) entry which is preliminary data.</text>
</comment>
<dbReference type="Proteomes" id="UP000014139">
    <property type="component" value="Unassembled WGS sequence"/>
</dbReference>
<evidence type="ECO:0000256" key="1">
    <source>
        <dbReference type="SAM" id="Phobius"/>
    </source>
</evidence>
<feature type="transmembrane region" description="Helical" evidence="1">
    <location>
        <begin position="6"/>
        <end position="28"/>
    </location>
</feature>
<dbReference type="AlphaFoldDB" id="R1I0X0"/>
<sequence>MLWSVLGWWGWVWVVTALAAVLTLVVLLGGLRRSRPVILPGLPFYLDEPRVIEICQQGGYGDIAEKTIREFVKRNTDGSFGFTSQWFKLGRGANRGHETETSYDVHVTANTLLGLAVKSLEDQHGVVHANLTAGVVQGDRAWRRTRSPLLSEVHDGYVVVQGRFTVAEESGDEVVLHARIGGHEAKVRVACHDGHLRRKEVPSGQFNARCLGKSQTWRPDTGELVILPIAVLQ</sequence>
<evidence type="ECO:0000313" key="3">
    <source>
        <dbReference type="Proteomes" id="UP000014139"/>
    </source>
</evidence>
<keyword evidence="1" id="KW-0472">Membrane</keyword>
<evidence type="ECO:0000313" key="2">
    <source>
        <dbReference type="EMBL" id="EOD66171.1"/>
    </source>
</evidence>
<name>R1I0X0_9PSEU</name>
<dbReference type="EMBL" id="AOUO01000332">
    <property type="protein sequence ID" value="EOD66171.1"/>
    <property type="molecule type" value="Genomic_DNA"/>
</dbReference>
<keyword evidence="3" id="KW-1185">Reference proteome</keyword>
<gene>
    <name evidence="2" type="ORF">H480_22987</name>
</gene>
<reference evidence="2 3" key="1">
    <citation type="submission" date="2013-02" db="EMBL/GenBank/DDBJ databases">
        <title>Draft genome sequence of Amycolatopsis vancoresmycina strain DSM 44592T.</title>
        <authorList>
            <person name="Kumar S."/>
            <person name="Kaur N."/>
            <person name="Kaur C."/>
            <person name="Raghava G.P.S."/>
            <person name="Mayilraj S."/>
        </authorList>
    </citation>
    <scope>NUCLEOTIDE SEQUENCE [LARGE SCALE GENOMIC DNA]</scope>
    <source>
        <strain evidence="2 3">DSM 44592</strain>
    </source>
</reference>
<protein>
    <submittedName>
        <fullName evidence="2">Uncharacterized protein</fullName>
    </submittedName>
</protein>
<proteinExistence type="predicted"/>
<keyword evidence="1" id="KW-1133">Transmembrane helix</keyword>
<dbReference type="PATRIC" id="fig|1292037.4.peg.4361"/>
<organism evidence="2 3">
    <name type="scientific">Amycolatopsis vancoresmycina DSM 44592</name>
    <dbReference type="NCBI Taxonomy" id="1292037"/>
    <lineage>
        <taxon>Bacteria</taxon>
        <taxon>Bacillati</taxon>
        <taxon>Actinomycetota</taxon>
        <taxon>Actinomycetes</taxon>
        <taxon>Pseudonocardiales</taxon>
        <taxon>Pseudonocardiaceae</taxon>
        <taxon>Amycolatopsis</taxon>
    </lineage>
</organism>
<keyword evidence="1" id="KW-0812">Transmembrane</keyword>
<accession>R1I0X0</accession>